<name>A0ACD0NRP8_9BASI</name>
<protein>
    <submittedName>
        <fullName evidence="1">Uncharacterized protein</fullName>
    </submittedName>
</protein>
<dbReference type="Proteomes" id="UP000245626">
    <property type="component" value="Unassembled WGS sequence"/>
</dbReference>
<gene>
    <name evidence="1" type="ORF">IE53DRAFT_319342</name>
</gene>
<evidence type="ECO:0000313" key="1">
    <source>
        <dbReference type="EMBL" id="PWN48455.1"/>
    </source>
</evidence>
<organism evidence="1 2">
    <name type="scientific">Violaceomyces palustris</name>
    <dbReference type="NCBI Taxonomy" id="1673888"/>
    <lineage>
        <taxon>Eukaryota</taxon>
        <taxon>Fungi</taxon>
        <taxon>Dikarya</taxon>
        <taxon>Basidiomycota</taxon>
        <taxon>Ustilaginomycotina</taxon>
        <taxon>Ustilaginomycetes</taxon>
        <taxon>Violaceomycetales</taxon>
        <taxon>Violaceomycetaceae</taxon>
        <taxon>Violaceomyces</taxon>
    </lineage>
</organism>
<keyword evidence="2" id="KW-1185">Reference proteome</keyword>
<dbReference type="EMBL" id="KZ820200">
    <property type="protein sequence ID" value="PWN48455.1"/>
    <property type="molecule type" value="Genomic_DNA"/>
</dbReference>
<reference evidence="1 2" key="1">
    <citation type="journal article" date="2018" name="Mol. Biol. Evol.">
        <title>Broad Genomic Sampling Reveals a Smut Pathogenic Ancestry of the Fungal Clade Ustilaginomycotina.</title>
        <authorList>
            <person name="Kijpornyongpan T."/>
            <person name="Mondo S.J."/>
            <person name="Barry K."/>
            <person name="Sandor L."/>
            <person name="Lee J."/>
            <person name="Lipzen A."/>
            <person name="Pangilinan J."/>
            <person name="LaButti K."/>
            <person name="Hainaut M."/>
            <person name="Henrissat B."/>
            <person name="Grigoriev I.V."/>
            <person name="Spatafora J.W."/>
            <person name="Aime M.C."/>
        </authorList>
    </citation>
    <scope>NUCLEOTIDE SEQUENCE [LARGE SCALE GENOMIC DNA]</scope>
    <source>
        <strain evidence="1 2">SA 807</strain>
    </source>
</reference>
<evidence type="ECO:0000313" key="2">
    <source>
        <dbReference type="Proteomes" id="UP000245626"/>
    </source>
</evidence>
<proteinExistence type="predicted"/>
<sequence length="569" mass="61749">MYQEDPPSLSKPLLGENQVKADNKAKREQISRDFRSDTLTIPTEEMIAAMAEATMGDDVYGEDEVTNSFQREIAALTGKEAALFVVTGTLSNQLALRTHLHQPPYAIVCDTRSHIHRYEAGGIAFHSGAATELTIPSNGHHIRLEEDIIPNLCLSDDIHFAPTRIISLENTLNGTIFPQDEIVKISDYAREKGIKMHLDGARLWNVAAETGLSLKELCQPFDTVSLCLSKGLGAPIGSILVGPREFIAKARHFRKLFGAGTRQTGSLAAAARVAVQSNFPKLRRTHELAKMAGEELQKLGVRLTCPVETCMVWMDTSSVGIQVKQLVERAAALPRPVKLGGERMVIHHQIDKQAVVDVINLVKTLIEEKKKEEEEQRSRGQDENQNRTNGSKGEKISSASALAATAAATAAGGSSSEEDAQEKKGTEATFSNMKNGVDVASDGSFRHYVNLTLPFPSRSSAEKVQKVIQVDKELRPHDVSKSFTIQEEKGSGGKVDLKVKISATTIRHLRLSTNAFLEDAALVTRTMAAFGGPREVKGGYEAEWVGPAASQPLSAARSELEQGSVGLAG</sequence>
<accession>A0ACD0NRP8</accession>